<dbReference type="Proteomes" id="UP001374952">
    <property type="component" value="Unassembled WGS sequence"/>
</dbReference>
<sequence>MKYFLSGDTFYYTRLNLFSWECGKNPASFSETNTEFFISHLGNILESVTKKVILINANDLVDVDDHAFDSIVYIVKKYSLTFLFFSNDEKNQVCKYLEEHFRHDDLKKGYANQNGFVSFYISDKCDISNQEVINFIGDAKSIESKSILGVVTDSFEEGEVFLSSTPLKASGKFNANDIMYDPFIFRWLISLMTEKIKSICKEKTLNEIAIVTSSLRGAVLAGAIKEIIDYSIPVKTFTIFDHIGPNMDFIRCPTEYDMDVTCSAIHIGDFSIAGTELKITKAFCSILGGRITDSFVIGKYTEKEEISDIKIHSLVSLSECDVNLKYELV</sequence>
<gene>
    <name evidence="1" type="ORF">V6250_19000</name>
</gene>
<keyword evidence="2" id="KW-1185">Reference proteome</keyword>
<reference evidence="1" key="1">
    <citation type="submission" date="2024-02" db="EMBL/GenBank/DDBJ databases">
        <title>Bacteria isolated from the canopy kelp, Nereocystis luetkeana.</title>
        <authorList>
            <person name="Pfister C.A."/>
            <person name="Younker I.T."/>
            <person name="Light S.H."/>
        </authorList>
    </citation>
    <scope>NUCLEOTIDE SEQUENCE</scope>
    <source>
        <strain evidence="1">TN.2.01</strain>
    </source>
</reference>
<name>A0ACC6R923_9GAMM</name>
<dbReference type="EMBL" id="JBAKAX010000033">
    <property type="protein sequence ID" value="MEL0606263.1"/>
    <property type="molecule type" value="Genomic_DNA"/>
</dbReference>
<evidence type="ECO:0000313" key="2">
    <source>
        <dbReference type="Proteomes" id="UP001374952"/>
    </source>
</evidence>
<protein>
    <submittedName>
        <fullName evidence="1">Uncharacterized protein</fullName>
    </submittedName>
</protein>
<comment type="caution">
    <text evidence="1">The sequence shown here is derived from an EMBL/GenBank/DDBJ whole genome shotgun (WGS) entry which is preliminary data.</text>
</comment>
<evidence type="ECO:0000313" key="1">
    <source>
        <dbReference type="EMBL" id="MEL0606263.1"/>
    </source>
</evidence>
<organism evidence="1 2">
    <name type="scientific">Pseudoalteromonas undina</name>
    <dbReference type="NCBI Taxonomy" id="43660"/>
    <lineage>
        <taxon>Bacteria</taxon>
        <taxon>Pseudomonadati</taxon>
        <taxon>Pseudomonadota</taxon>
        <taxon>Gammaproteobacteria</taxon>
        <taxon>Alteromonadales</taxon>
        <taxon>Pseudoalteromonadaceae</taxon>
        <taxon>Pseudoalteromonas</taxon>
    </lineage>
</organism>
<accession>A0ACC6R923</accession>
<proteinExistence type="predicted"/>